<dbReference type="Proteomes" id="UP000274504">
    <property type="component" value="Unassembled WGS sequence"/>
</dbReference>
<organism evidence="3">
    <name type="scientific">Hymenolepis diminuta</name>
    <name type="common">Rat tapeworm</name>
    <dbReference type="NCBI Taxonomy" id="6216"/>
    <lineage>
        <taxon>Eukaryota</taxon>
        <taxon>Metazoa</taxon>
        <taxon>Spiralia</taxon>
        <taxon>Lophotrochozoa</taxon>
        <taxon>Platyhelminthes</taxon>
        <taxon>Cestoda</taxon>
        <taxon>Eucestoda</taxon>
        <taxon>Cyclophyllidea</taxon>
        <taxon>Hymenolepididae</taxon>
        <taxon>Hymenolepis</taxon>
    </lineage>
</organism>
<evidence type="ECO:0000313" key="3">
    <source>
        <dbReference type="WBParaSite" id="HDID_0000665701-mRNA-1"/>
    </source>
</evidence>
<proteinExistence type="predicted"/>
<gene>
    <name evidence="1" type="ORF">HDID_LOCUS6655</name>
</gene>
<reference evidence="1 2" key="2">
    <citation type="submission" date="2018-11" db="EMBL/GenBank/DDBJ databases">
        <authorList>
            <consortium name="Pathogen Informatics"/>
        </authorList>
    </citation>
    <scope>NUCLEOTIDE SEQUENCE [LARGE SCALE GENOMIC DNA]</scope>
</reference>
<dbReference type="EMBL" id="UYSG01006568">
    <property type="protein sequence ID" value="VDL58973.1"/>
    <property type="molecule type" value="Genomic_DNA"/>
</dbReference>
<protein>
    <submittedName>
        <fullName evidence="3">Outer membrane lipoprotein carrier protein LolA</fullName>
    </submittedName>
</protein>
<sequence>MAQSDGAVELTEIEFNSLQMVQLRDSAFERAFEDGYFKSPRASTTMDSPRYMAKILGSPMKYMWLSRVITTTGRLDEKGVYPSGLFKFNVTMDSSNSTIAKVDVEQEFI</sequence>
<evidence type="ECO:0000313" key="1">
    <source>
        <dbReference type="EMBL" id="VDL58973.1"/>
    </source>
</evidence>
<dbReference type="WBParaSite" id="HDID_0000665701-mRNA-1">
    <property type="protein sequence ID" value="HDID_0000665701-mRNA-1"/>
    <property type="gene ID" value="HDID_0000665701"/>
</dbReference>
<dbReference type="AlphaFoldDB" id="A0A0R3SNZ2"/>
<evidence type="ECO:0000313" key="2">
    <source>
        <dbReference type="Proteomes" id="UP000274504"/>
    </source>
</evidence>
<name>A0A0R3SNZ2_HYMDI</name>
<accession>A0A0R3SNZ2</accession>
<reference evidence="3" key="1">
    <citation type="submission" date="2017-02" db="UniProtKB">
        <authorList>
            <consortium name="WormBaseParasite"/>
        </authorList>
    </citation>
    <scope>IDENTIFICATION</scope>
</reference>
<dbReference type="OrthoDB" id="10382376at2759"/>